<dbReference type="InterPro" id="IPR006619">
    <property type="entry name" value="PGRP_domain_met/bac"/>
</dbReference>
<dbReference type="GO" id="GO:0009253">
    <property type="term" value="P:peptidoglycan catabolic process"/>
    <property type="evidence" value="ECO:0007669"/>
    <property type="project" value="InterPro"/>
</dbReference>
<dbReference type="GO" id="GO:0008745">
    <property type="term" value="F:N-acetylmuramoyl-L-alanine amidase activity"/>
    <property type="evidence" value="ECO:0007669"/>
    <property type="project" value="InterPro"/>
</dbReference>
<dbReference type="SMART" id="SM00644">
    <property type="entry name" value="Ami_2"/>
    <property type="match status" value="1"/>
</dbReference>
<dbReference type="Pfam" id="PF01510">
    <property type="entry name" value="Amidase_2"/>
    <property type="match status" value="1"/>
</dbReference>
<dbReference type="OrthoDB" id="514320at2"/>
<name>A0A378YEU9_9NOCA</name>
<dbReference type="InterPro" id="IPR013207">
    <property type="entry name" value="LGFP"/>
</dbReference>
<dbReference type="Proteomes" id="UP000255467">
    <property type="component" value="Unassembled WGS sequence"/>
</dbReference>
<proteinExistence type="inferred from homology"/>
<feature type="region of interest" description="Disordered" evidence="2">
    <location>
        <begin position="769"/>
        <end position="793"/>
    </location>
</feature>
<dbReference type="InterPro" id="IPR036505">
    <property type="entry name" value="Amidase/PGRP_sf"/>
</dbReference>
<sequence length="793" mass="82193">MLVPYRKPKRSYVLPVVTILAVTAPIGALALSDAPAYRDTEKRNLAAIPANVAELALAAAPDVVLPLRDITGLPLPDLRLSDLRMLPLPASIRIPENLPLPPGVELPSEIPLPRLDQPARTPVGPFTAAPGFIADPGAADSQITPDPQAPSAPDSEFHTAPGESGTVQAPAPAAPEGPAVPGANAPEAPAADVPAAQQPHLDPETGEETHAPAQPAAPVIGGDPDRPALAPGVVPSDLVDQVGAQVKEITRDTPFSMVALTAKELVGTTTMIRAKAPDGTWGPWYEAEPVDTTSADGVTDARTGTEPIYVGDTKSVQILVTRKPASTTSAGTIGTDPAQPVDPAQPPADPAQSPADPAVVPRTDAAAGDPAQIGLEALSAVLIDPGRGAIDATLSEVAAPLPGGGPKVISRAQWGADENMRCQDPTYDRDGVAGITLHHTAGRNDYSKTESAGIVRAIYAYHAKTLGWCDIGYNALVDKYGQIFEGRAGGLDKPVQGAHAGGFNENTAGVSFMGNHEEQAPSEAAVRSMGEFIGWRAKVAGLDPEGTTTMISEGSSYTPYALGEEVRLPIVFAHRDVGNTSCPGDAAYGLMDRIRSIAEDASGGVSPQQELPSPPRSRTDQRADQQQSIDPEADADLAALADLTTLLLDMLDRSAVARTWNEQGGAAGPLGAPISEPRPTVDGGQYVQFANGIAYSTPDGRVYQVVGKILERFIQLGAFTGLLGMPTSSEYEVPDGVRADFQYGSLIFNRVTGIITTILDTFGTSQSPAGAPIPQPLAQAPAADPIPAPLPAP</sequence>
<keyword evidence="6" id="KW-1185">Reference proteome</keyword>
<feature type="compositionally biased region" description="Low complexity" evidence="2">
    <location>
        <begin position="769"/>
        <end position="783"/>
    </location>
</feature>
<dbReference type="STRING" id="1406858.GCA_000710895_02782"/>
<evidence type="ECO:0000256" key="2">
    <source>
        <dbReference type="SAM" id="MobiDB-lite"/>
    </source>
</evidence>
<evidence type="ECO:0000259" key="3">
    <source>
        <dbReference type="SMART" id="SM00644"/>
    </source>
</evidence>
<feature type="region of interest" description="Disordered" evidence="2">
    <location>
        <begin position="109"/>
        <end position="234"/>
    </location>
</feature>
<dbReference type="Pfam" id="PF08310">
    <property type="entry name" value="LGFP"/>
    <property type="match status" value="1"/>
</dbReference>
<feature type="region of interest" description="Disordered" evidence="2">
    <location>
        <begin position="323"/>
        <end position="363"/>
    </location>
</feature>
<organism evidence="5 6">
    <name type="scientific">Nocardia otitidiscaviarum</name>
    <dbReference type="NCBI Taxonomy" id="1823"/>
    <lineage>
        <taxon>Bacteria</taxon>
        <taxon>Bacillati</taxon>
        <taxon>Actinomycetota</taxon>
        <taxon>Actinomycetes</taxon>
        <taxon>Mycobacteriales</taxon>
        <taxon>Nocardiaceae</taxon>
        <taxon>Nocardia</taxon>
    </lineage>
</organism>
<feature type="compositionally biased region" description="Pro residues" evidence="2">
    <location>
        <begin position="784"/>
        <end position="793"/>
    </location>
</feature>
<feature type="compositionally biased region" description="Low complexity" evidence="2">
    <location>
        <begin position="350"/>
        <end position="361"/>
    </location>
</feature>
<evidence type="ECO:0000313" key="5">
    <source>
        <dbReference type="EMBL" id="SUA74937.1"/>
    </source>
</evidence>
<evidence type="ECO:0000313" key="6">
    <source>
        <dbReference type="Proteomes" id="UP000255467"/>
    </source>
</evidence>
<protein>
    <submittedName>
        <fullName evidence="5">Uncharacterized protein potentially involved in peptidoglycan biosynthesis</fullName>
    </submittedName>
</protein>
<dbReference type="SMART" id="SM00701">
    <property type="entry name" value="PGRP"/>
    <property type="match status" value="1"/>
</dbReference>
<dbReference type="PANTHER" id="PTHR11022:SF41">
    <property type="entry name" value="PEPTIDOGLYCAN-RECOGNITION PROTEIN LC-RELATED"/>
    <property type="match status" value="1"/>
</dbReference>
<dbReference type="GO" id="GO:0008270">
    <property type="term" value="F:zinc ion binding"/>
    <property type="evidence" value="ECO:0007669"/>
    <property type="project" value="InterPro"/>
</dbReference>
<dbReference type="EMBL" id="UGRY01000002">
    <property type="protein sequence ID" value="SUA74937.1"/>
    <property type="molecule type" value="Genomic_DNA"/>
</dbReference>
<dbReference type="InterPro" id="IPR015510">
    <property type="entry name" value="PGRP"/>
</dbReference>
<reference evidence="5 6" key="1">
    <citation type="submission" date="2018-06" db="EMBL/GenBank/DDBJ databases">
        <authorList>
            <consortium name="Pathogen Informatics"/>
            <person name="Doyle S."/>
        </authorList>
    </citation>
    <scope>NUCLEOTIDE SEQUENCE [LARGE SCALE GENOMIC DNA]</scope>
    <source>
        <strain evidence="5 6">NCTC1934</strain>
    </source>
</reference>
<feature type="compositionally biased region" description="Low complexity" evidence="2">
    <location>
        <begin position="169"/>
        <end position="199"/>
    </location>
</feature>
<dbReference type="RefSeq" id="WP_039808299.1">
    <property type="nucleotide sequence ID" value="NZ_UGRY01000002.1"/>
</dbReference>
<dbReference type="CDD" id="cd06583">
    <property type="entry name" value="PGRP"/>
    <property type="match status" value="1"/>
</dbReference>
<gene>
    <name evidence="5" type="ORF">NCTC1934_01829</name>
</gene>
<dbReference type="InterPro" id="IPR002502">
    <property type="entry name" value="Amidase_domain"/>
</dbReference>
<dbReference type="SUPFAM" id="SSF55846">
    <property type="entry name" value="N-acetylmuramoyl-L-alanine amidase-like"/>
    <property type="match status" value="1"/>
</dbReference>
<feature type="region of interest" description="Disordered" evidence="2">
    <location>
        <begin position="600"/>
        <end position="632"/>
    </location>
</feature>
<feature type="domain" description="N-acetylmuramoyl-L-alanine amidase" evidence="3">
    <location>
        <begin position="422"/>
        <end position="584"/>
    </location>
</feature>
<feature type="compositionally biased region" description="Polar residues" evidence="2">
    <location>
        <begin position="323"/>
        <end position="332"/>
    </location>
</feature>
<feature type="domain" description="Peptidoglycan recognition protein family" evidence="4">
    <location>
        <begin position="406"/>
        <end position="555"/>
    </location>
</feature>
<dbReference type="PANTHER" id="PTHR11022">
    <property type="entry name" value="PEPTIDOGLYCAN RECOGNITION PROTEIN"/>
    <property type="match status" value="1"/>
</dbReference>
<accession>A0A378YEU9</accession>
<dbReference type="Gene3D" id="3.40.80.10">
    <property type="entry name" value="Peptidoglycan recognition protein-like"/>
    <property type="match status" value="1"/>
</dbReference>
<evidence type="ECO:0000256" key="1">
    <source>
        <dbReference type="ARBA" id="ARBA00007553"/>
    </source>
</evidence>
<dbReference type="AlphaFoldDB" id="A0A378YEU9"/>
<feature type="compositionally biased region" description="Basic and acidic residues" evidence="2">
    <location>
        <begin position="201"/>
        <end position="210"/>
    </location>
</feature>
<evidence type="ECO:0000259" key="4">
    <source>
        <dbReference type="SMART" id="SM00701"/>
    </source>
</evidence>
<comment type="similarity">
    <text evidence="1">Belongs to the N-acetylmuramoyl-L-alanine amidase 2 family.</text>
</comment>